<accession>A0A1Q3ERW8</accession>
<sequence length="170" mass="19313">MPHEPSTPLDEILEKDLRIRASISRIVESRRINQNHLPSAHWICESNLHNIIRLRVQTVADSNALVSRKKLDKLCTSKCCPLIYIRGQVSGHKCSKLRVQVQGGSREKKLFCASSHSTETTCSPIRNLVPCSSDELCSQSLYRHEDKPAADGYILIWFICNFTMNYAVVF</sequence>
<name>A0A1Q3ERW8_LENED</name>
<organism evidence="1 2">
    <name type="scientific">Lentinula edodes</name>
    <name type="common">Shiitake mushroom</name>
    <name type="synonym">Lentinus edodes</name>
    <dbReference type="NCBI Taxonomy" id="5353"/>
    <lineage>
        <taxon>Eukaryota</taxon>
        <taxon>Fungi</taxon>
        <taxon>Dikarya</taxon>
        <taxon>Basidiomycota</taxon>
        <taxon>Agaricomycotina</taxon>
        <taxon>Agaricomycetes</taxon>
        <taxon>Agaricomycetidae</taxon>
        <taxon>Agaricales</taxon>
        <taxon>Marasmiineae</taxon>
        <taxon>Omphalotaceae</taxon>
        <taxon>Lentinula</taxon>
    </lineage>
</organism>
<dbReference type="AlphaFoldDB" id="A0A1Q3ERW8"/>
<protein>
    <submittedName>
        <fullName evidence="1">Uncharacterized protein</fullName>
    </submittedName>
</protein>
<comment type="caution">
    <text evidence="1">The sequence shown here is derived from an EMBL/GenBank/DDBJ whole genome shotgun (WGS) entry which is preliminary data.</text>
</comment>
<proteinExistence type="predicted"/>
<dbReference type="EMBL" id="BDGU01001454">
    <property type="protein sequence ID" value="GAW09949.1"/>
    <property type="molecule type" value="Genomic_DNA"/>
</dbReference>
<keyword evidence="2" id="KW-1185">Reference proteome</keyword>
<evidence type="ECO:0000313" key="2">
    <source>
        <dbReference type="Proteomes" id="UP000188533"/>
    </source>
</evidence>
<reference evidence="1 2" key="2">
    <citation type="submission" date="2017-02" db="EMBL/GenBank/DDBJ databases">
        <title>A genome survey and senescence transcriptome analysis in Lentinula edodes.</title>
        <authorList>
            <person name="Sakamoto Y."/>
            <person name="Nakade K."/>
            <person name="Sato S."/>
            <person name="Yoshida Y."/>
            <person name="Miyazaki K."/>
            <person name="Natsume S."/>
            <person name="Konno N."/>
        </authorList>
    </citation>
    <scope>NUCLEOTIDE SEQUENCE [LARGE SCALE GENOMIC DNA]</scope>
    <source>
        <strain evidence="1 2">NBRC 111202</strain>
    </source>
</reference>
<reference evidence="1 2" key="1">
    <citation type="submission" date="2016-08" db="EMBL/GenBank/DDBJ databases">
        <authorList>
            <consortium name="Lentinula edodes genome sequencing consortium"/>
            <person name="Sakamoto Y."/>
            <person name="Nakade K."/>
            <person name="Sato S."/>
            <person name="Yoshida Y."/>
            <person name="Miyazaki K."/>
            <person name="Natsume S."/>
            <person name="Konno N."/>
        </authorList>
    </citation>
    <scope>NUCLEOTIDE SEQUENCE [LARGE SCALE GENOMIC DNA]</scope>
    <source>
        <strain evidence="1 2">NBRC 111202</strain>
    </source>
</reference>
<evidence type="ECO:0000313" key="1">
    <source>
        <dbReference type="EMBL" id="GAW09949.1"/>
    </source>
</evidence>
<dbReference type="Proteomes" id="UP000188533">
    <property type="component" value="Unassembled WGS sequence"/>
</dbReference>
<gene>
    <name evidence="1" type="ORF">LENED_012168</name>
</gene>